<dbReference type="Pfam" id="PF14808">
    <property type="entry name" value="TMEM164"/>
    <property type="match status" value="1"/>
</dbReference>
<protein>
    <submittedName>
        <fullName evidence="2">TIGR02206 family membrane protein</fullName>
    </submittedName>
</protein>
<sequence length="236" mass="27058">MRMGDFFTSQKTEPPVLTPLGLVLMLLALFIVIYSASRFYKQKSFQRIFQGLQIVQLVLLYGWYMATQAPLTESLPFYHCRIAMFAVLLLPRRTSYKQYFALLGVFGPICALLHPIFDPYPLPHITLFSYLVGHLALLGNSIVYLMNEYDYKILSNRRIIEITFGMNAVIFLVNQLTGGDYGFLKNPPLVGDYGMLGNFLLVSSVLVVALCGFSLLFKRLKEAQENRIFLLKDWRE</sequence>
<reference evidence="2" key="1">
    <citation type="submission" date="2021-07" db="EMBL/GenBank/DDBJ databases">
        <title>Occurrence of streptococci in the human mouth that bind to a non-human glycan.</title>
        <authorList>
            <person name="Cross B."/>
            <person name="Thamadilok S."/>
            <person name="Bensing B."/>
            <person name="Sasmal A."/>
            <person name="Khedri Z."/>
            <person name="Deng L."/>
            <person name="Yu H."/>
            <person name="Mehta A."/>
            <person name="Aluvathingal J."/>
            <person name="Nadendla S."/>
            <person name="Vickerman M."/>
            <person name="Chen X."/>
            <person name="Dewhirst F."/>
            <person name="Gill A."/>
            <person name="Lettrichova I."/>
            <person name="Diaz S."/>
            <person name="Gill S."/>
            <person name="Tettelin H."/>
            <person name="Iverson T."/>
            <person name="Sullam P."/>
            <person name="Varki A."/>
            <person name="Ruhl S."/>
        </authorList>
    </citation>
    <scope>NUCLEOTIDE SEQUENCE</scope>
    <source>
        <strain evidence="2">SK9</strain>
    </source>
</reference>
<dbReference type="RefSeq" id="WP_061596653.1">
    <property type="nucleotide sequence ID" value="NZ_CP185264.1"/>
</dbReference>
<evidence type="ECO:0000313" key="3">
    <source>
        <dbReference type="Proteomes" id="UP000826921"/>
    </source>
</evidence>
<dbReference type="NCBIfam" id="TIGR02206">
    <property type="entry name" value="intg_mem_TP0381"/>
    <property type="match status" value="1"/>
</dbReference>
<dbReference type="Proteomes" id="UP000826921">
    <property type="component" value="Unassembled WGS sequence"/>
</dbReference>
<keyword evidence="1" id="KW-1133">Transmembrane helix</keyword>
<feature type="transmembrane region" description="Helical" evidence="1">
    <location>
        <begin position="129"/>
        <end position="147"/>
    </location>
</feature>
<dbReference type="AlphaFoldDB" id="A0AB35FU75"/>
<name>A0AB35FU75_STRGN</name>
<feature type="transmembrane region" description="Helical" evidence="1">
    <location>
        <begin position="16"/>
        <end position="36"/>
    </location>
</feature>
<comment type="caution">
    <text evidence="2">The sequence shown here is derived from an EMBL/GenBank/DDBJ whole genome shotgun (WGS) entry which is preliminary data.</text>
</comment>
<dbReference type="InterPro" id="IPR011737">
    <property type="entry name" value="CHP02206_TP0381"/>
</dbReference>
<evidence type="ECO:0000313" key="2">
    <source>
        <dbReference type="EMBL" id="MBZ2127991.1"/>
    </source>
</evidence>
<accession>A0AB35FU75</accession>
<dbReference type="EMBL" id="JAHZQA010000006">
    <property type="protein sequence ID" value="MBZ2127991.1"/>
    <property type="molecule type" value="Genomic_DNA"/>
</dbReference>
<proteinExistence type="predicted"/>
<keyword evidence="1" id="KW-0812">Transmembrane</keyword>
<organism evidence="2 3">
    <name type="scientific">Streptococcus gordonii</name>
    <dbReference type="NCBI Taxonomy" id="1302"/>
    <lineage>
        <taxon>Bacteria</taxon>
        <taxon>Bacillati</taxon>
        <taxon>Bacillota</taxon>
        <taxon>Bacilli</taxon>
        <taxon>Lactobacillales</taxon>
        <taxon>Streptococcaceae</taxon>
        <taxon>Streptococcus</taxon>
    </lineage>
</organism>
<feature type="transmembrane region" description="Helical" evidence="1">
    <location>
        <begin position="159"/>
        <end position="176"/>
    </location>
</feature>
<feature type="transmembrane region" description="Helical" evidence="1">
    <location>
        <begin position="196"/>
        <end position="217"/>
    </location>
</feature>
<feature type="transmembrane region" description="Helical" evidence="1">
    <location>
        <begin position="99"/>
        <end position="117"/>
    </location>
</feature>
<evidence type="ECO:0000256" key="1">
    <source>
        <dbReference type="SAM" id="Phobius"/>
    </source>
</evidence>
<gene>
    <name evidence="2" type="ORF">K1I74_07985</name>
</gene>
<keyword evidence="1" id="KW-0472">Membrane</keyword>